<proteinExistence type="predicted"/>
<dbReference type="AlphaFoldDB" id="X8CLP3"/>
<evidence type="ECO:0000313" key="2">
    <source>
        <dbReference type="EMBL" id="EUA56363.1"/>
    </source>
</evidence>
<organism evidence="2">
    <name type="scientific">Mycobacterium xenopi 4042</name>
    <dbReference type="NCBI Taxonomy" id="1299334"/>
    <lineage>
        <taxon>Bacteria</taxon>
        <taxon>Bacillati</taxon>
        <taxon>Actinomycetota</taxon>
        <taxon>Actinomycetes</taxon>
        <taxon>Mycobacteriales</taxon>
        <taxon>Mycobacteriaceae</taxon>
        <taxon>Mycobacterium</taxon>
    </lineage>
</organism>
<gene>
    <name evidence="2" type="ORF">I553_2695</name>
</gene>
<dbReference type="EMBL" id="JAOB01000030">
    <property type="protein sequence ID" value="EUA56363.1"/>
    <property type="molecule type" value="Genomic_DNA"/>
</dbReference>
<comment type="caution">
    <text evidence="2">The sequence shown here is derived from an EMBL/GenBank/DDBJ whole genome shotgun (WGS) entry which is preliminary data.</text>
</comment>
<accession>X8CLP3</accession>
<protein>
    <submittedName>
        <fullName evidence="2">Uncharacterized protein</fullName>
    </submittedName>
</protein>
<sequence>MVSNPGPGSQTYQATAVRADKHAPTPASTATAMSTPLRLWSAAEPGYLPHYNHAQQIIGTTILATIAAITVVTSSSSASSNVDGAENDRTGSPAIARATRLLSAEKCTTVIGRPIAINCVIAEFVGRAWYCLLRSPSPRTCGSNHGAQSYTPRQRATDDTALPP</sequence>
<feature type="compositionally biased region" description="Polar residues" evidence="1">
    <location>
        <begin position="140"/>
        <end position="154"/>
    </location>
</feature>
<feature type="region of interest" description="Disordered" evidence="1">
    <location>
        <begin position="140"/>
        <end position="164"/>
    </location>
</feature>
<evidence type="ECO:0000256" key="1">
    <source>
        <dbReference type="SAM" id="MobiDB-lite"/>
    </source>
</evidence>
<name>X8CLP3_MYCXE</name>
<reference evidence="2" key="1">
    <citation type="submission" date="2014-01" db="EMBL/GenBank/DDBJ databases">
        <authorList>
            <person name="Brown-Elliot B."/>
            <person name="Wallace R."/>
            <person name="Lenaerts A."/>
            <person name="Ordway D."/>
            <person name="DeGroote M.A."/>
            <person name="Parker T."/>
            <person name="Sizemore C."/>
            <person name="Tallon L.J."/>
            <person name="Sadzewicz L.K."/>
            <person name="Sengamalay N."/>
            <person name="Fraser C.M."/>
            <person name="Hine E."/>
            <person name="Shefchek K.A."/>
            <person name="Das S.P."/>
            <person name="Tettelin H."/>
        </authorList>
    </citation>
    <scope>NUCLEOTIDE SEQUENCE [LARGE SCALE GENOMIC DNA]</scope>
    <source>
        <strain evidence="2">4042</strain>
    </source>
</reference>